<reference evidence="1" key="1">
    <citation type="submission" date="2019-04" db="EMBL/GenBank/DDBJ databases">
        <title>Microbes associate with the intestines of laboratory mice.</title>
        <authorList>
            <person name="Navarre W."/>
            <person name="Wong E."/>
            <person name="Huang K."/>
            <person name="Tropini C."/>
            <person name="Ng K."/>
            <person name="Yu B."/>
        </authorList>
    </citation>
    <scope>NUCLEOTIDE SEQUENCE</scope>
    <source>
        <strain evidence="1">NM01_1-7b</strain>
    </source>
</reference>
<evidence type="ECO:0000313" key="1">
    <source>
        <dbReference type="EMBL" id="TGY88725.1"/>
    </source>
</evidence>
<evidence type="ECO:0000313" key="2">
    <source>
        <dbReference type="Proteomes" id="UP000304953"/>
    </source>
</evidence>
<dbReference type="Proteomes" id="UP000304953">
    <property type="component" value="Unassembled WGS sequence"/>
</dbReference>
<name>A0AC61RPJ5_9FIRM</name>
<dbReference type="EMBL" id="SRYA01000095">
    <property type="protein sequence ID" value="TGY88725.1"/>
    <property type="molecule type" value="Genomic_DNA"/>
</dbReference>
<proteinExistence type="predicted"/>
<organism evidence="1 2">
    <name type="scientific">Petralouisia muris</name>
    <dbReference type="NCBI Taxonomy" id="3032872"/>
    <lineage>
        <taxon>Bacteria</taxon>
        <taxon>Bacillati</taxon>
        <taxon>Bacillota</taxon>
        <taxon>Clostridia</taxon>
        <taxon>Lachnospirales</taxon>
        <taxon>Lachnospiraceae</taxon>
        <taxon>Petralouisia</taxon>
    </lineage>
</organism>
<comment type="caution">
    <text evidence="1">The sequence shown here is derived from an EMBL/GenBank/DDBJ whole genome shotgun (WGS) entry which is preliminary data.</text>
</comment>
<accession>A0AC61RPJ5</accession>
<protein>
    <submittedName>
        <fullName evidence="1">B12-binding domain-containing radical SAM protein</fullName>
    </submittedName>
</protein>
<keyword evidence="2" id="KW-1185">Reference proteome</keyword>
<gene>
    <name evidence="1" type="ORF">E5329_25345</name>
</gene>
<sequence>MKFYYKEPFLLNSENVHNDNCRKVNDKEIDMKTLITSIPICMSNDSRDFISMRVAPTTAIYLLAAVALKEGIDIALLDPYEMQLEVGKHGLRETIKSKMDEFDVICLSSNTLNWSNTVKVIKEIRELYGKNKVIVLGGIHPTYFYEHIINDLEVDYILRGEGEMSFPKFLKCLVNKSDLDCVEGLVRKKCEGTTTNQKVPIIDDETYKKLPLPEFDLMPKGVYNLLPVETSRGCKYNCAFCSVPHRNNWRAFDEKVVINRGTQIISKHIDKVNTKQVFITDDCLTADFERAGKIMDKLMKIDEEILFGVETRATDWLKPNVDIGIRTFGSSQISRLQFGVECGYNEGLKKISKGLTVELLEGTVAILEKNNMLSRAYFSFIVGFPWETMDDCLNTVDFAAYLENRCGRLGCVNVNWLQIYPSNIWRDREKYVIVAEPDIFDDEMFIEDKYYELFHPTLSRSEHDYVVEQINKYENIGIYLRNY</sequence>